<dbReference type="AlphaFoldDB" id="A0A1H2L9M6"/>
<evidence type="ECO:0000313" key="2">
    <source>
        <dbReference type="Proteomes" id="UP000214355"/>
    </source>
</evidence>
<accession>A0A1H2L9M6</accession>
<reference evidence="2" key="1">
    <citation type="submission" date="2016-10" db="EMBL/GenBank/DDBJ databases">
        <authorList>
            <person name="Varghese N."/>
            <person name="Submissions S."/>
        </authorList>
    </citation>
    <scope>NUCLEOTIDE SEQUENCE [LARGE SCALE GENOMIC DNA]</scope>
    <source>
        <strain evidence="2">DSM 10002</strain>
    </source>
</reference>
<keyword evidence="2" id="KW-1185">Reference proteome</keyword>
<dbReference type="RefSeq" id="WP_157672832.1">
    <property type="nucleotide sequence ID" value="NZ_JABAPH010000007.1"/>
</dbReference>
<name>A0A1H2L9M6_9ACTO</name>
<evidence type="ECO:0000313" key="1">
    <source>
        <dbReference type="EMBL" id="SDU77524.1"/>
    </source>
</evidence>
<sequence length="71" mass="8256">MKNNRPHPDVIRFDDDEETAVSIDNQKETVADDVIAQLTHQFANNYEQALRELAYQNPTTDQNSYSDEDNR</sequence>
<proteinExistence type="predicted"/>
<dbReference type="EMBL" id="LT629804">
    <property type="protein sequence ID" value="SDU77524.1"/>
    <property type="molecule type" value="Genomic_DNA"/>
</dbReference>
<protein>
    <submittedName>
        <fullName evidence="1">Uncharacterized protein</fullName>
    </submittedName>
</protein>
<organism evidence="1 2">
    <name type="scientific">Arcanobacterium phocae</name>
    <dbReference type="NCBI Taxonomy" id="131112"/>
    <lineage>
        <taxon>Bacteria</taxon>
        <taxon>Bacillati</taxon>
        <taxon>Actinomycetota</taxon>
        <taxon>Actinomycetes</taxon>
        <taxon>Actinomycetales</taxon>
        <taxon>Actinomycetaceae</taxon>
        <taxon>Arcanobacterium</taxon>
    </lineage>
</organism>
<gene>
    <name evidence="1" type="ORF">SAMN04489737_0048</name>
</gene>
<dbReference type="Proteomes" id="UP000214355">
    <property type="component" value="Chromosome I"/>
</dbReference>
<dbReference type="GeneID" id="65343808"/>